<dbReference type="NCBIfam" id="NF005013">
    <property type="entry name" value="PRK06418.1"/>
    <property type="match status" value="1"/>
</dbReference>
<keyword evidence="2" id="KW-1185">Reference proteome</keyword>
<gene>
    <name evidence="1" type="ORF">IPA_03450</name>
</gene>
<dbReference type="AlphaFoldDB" id="A0A977K9A1"/>
<keyword evidence="1" id="KW-0251">Elongation factor</keyword>
<dbReference type="Proteomes" id="UP001063698">
    <property type="component" value="Chromosome"/>
</dbReference>
<accession>A0A977K9A1</accession>
<evidence type="ECO:0000313" key="1">
    <source>
        <dbReference type="EMBL" id="UXD21364.1"/>
    </source>
</evidence>
<dbReference type="EMBL" id="CP006868">
    <property type="protein sequence ID" value="UXD21364.1"/>
    <property type="molecule type" value="Genomic_DNA"/>
</dbReference>
<dbReference type="GO" id="GO:0003746">
    <property type="term" value="F:translation elongation factor activity"/>
    <property type="evidence" value="ECO:0007669"/>
    <property type="project" value="UniProtKB-KW"/>
</dbReference>
<keyword evidence="1" id="KW-0648">Protein biosynthesis</keyword>
<proteinExistence type="predicted"/>
<sequence>MARLRIPLDTICVKTGILCPSCQRKVDEGEVQEYEVDVMRKLLELENEIKELKNATYVKSYDLGNLLIVVLKMDEWDTDLVRKIRQALSRALDRRVRVVIKTPEPREVASQLLIPLTVRGVNVVWLPDGTQKYVVRVSRGFSRRGPRLPAPKEELEKVLSDILGAPIEIRFD</sequence>
<name>A0A977K9A1_9CREN</name>
<evidence type="ECO:0000313" key="2">
    <source>
        <dbReference type="Proteomes" id="UP001063698"/>
    </source>
</evidence>
<dbReference type="KEGG" id="ipc:IPA_03450"/>
<organism evidence="1 2">
    <name type="scientific">Ignicoccus pacificus DSM 13166</name>
    <dbReference type="NCBI Taxonomy" id="940294"/>
    <lineage>
        <taxon>Archaea</taxon>
        <taxon>Thermoproteota</taxon>
        <taxon>Thermoprotei</taxon>
        <taxon>Desulfurococcales</taxon>
        <taxon>Desulfurococcaceae</taxon>
        <taxon>Ignicoccus</taxon>
    </lineage>
</organism>
<protein>
    <submittedName>
        <fullName evidence="1">Transcription elongation factor</fullName>
    </submittedName>
</protein>
<reference evidence="1" key="1">
    <citation type="submission" date="2013-11" db="EMBL/GenBank/DDBJ databases">
        <title>Comparative genomics of Ignicoccus.</title>
        <authorList>
            <person name="Podar M."/>
        </authorList>
    </citation>
    <scope>NUCLEOTIDE SEQUENCE</scope>
    <source>
        <strain evidence="1">DSM 13166</strain>
    </source>
</reference>